<name>A0A9P5BXY0_9PLEO</name>
<proteinExistence type="predicted"/>
<dbReference type="Proteomes" id="UP000758155">
    <property type="component" value="Unassembled WGS sequence"/>
</dbReference>
<reference evidence="2" key="1">
    <citation type="submission" date="2019-04" db="EMBL/GenBank/DDBJ databases">
        <title>Sequencing of skin fungus with MAO and IRED activity.</title>
        <authorList>
            <person name="Marsaioli A.J."/>
            <person name="Bonatto J.M.C."/>
            <person name="Reis Junior O."/>
        </authorList>
    </citation>
    <scope>NUCLEOTIDE SEQUENCE</scope>
    <source>
        <strain evidence="2">28M1</strain>
    </source>
</reference>
<accession>A0A9P5BXY0</accession>
<organism evidence="2 3">
    <name type="scientific">Didymella heteroderae</name>
    <dbReference type="NCBI Taxonomy" id="1769908"/>
    <lineage>
        <taxon>Eukaryota</taxon>
        <taxon>Fungi</taxon>
        <taxon>Dikarya</taxon>
        <taxon>Ascomycota</taxon>
        <taxon>Pezizomycotina</taxon>
        <taxon>Dothideomycetes</taxon>
        <taxon>Pleosporomycetidae</taxon>
        <taxon>Pleosporales</taxon>
        <taxon>Pleosporineae</taxon>
        <taxon>Didymellaceae</taxon>
        <taxon>Didymella</taxon>
    </lineage>
</organism>
<keyword evidence="3" id="KW-1185">Reference proteome</keyword>
<feature type="compositionally biased region" description="Polar residues" evidence="1">
    <location>
        <begin position="72"/>
        <end position="95"/>
    </location>
</feature>
<feature type="compositionally biased region" description="Basic and acidic residues" evidence="1">
    <location>
        <begin position="111"/>
        <end position="124"/>
    </location>
</feature>
<feature type="compositionally biased region" description="Polar residues" evidence="1">
    <location>
        <begin position="45"/>
        <end position="58"/>
    </location>
</feature>
<evidence type="ECO:0000256" key="1">
    <source>
        <dbReference type="SAM" id="MobiDB-lite"/>
    </source>
</evidence>
<sequence>MAGYGNRTAPDYTADTLTEEHSNTRLGLTDSHSPPTYGAGFGNKRASQPSITPSSSADKSVAPEDGADSPLRFNSQDWHGSAPYSNAHTYGSASTAGAGWGNKTGSFGDDGGEHKDSTLGKVMEKVGGVLHSSGLVKKGHAKREAGPSGGDPDAPVAN</sequence>
<protein>
    <submittedName>
        <fullName evidence="2">Uncharacterized protein</fullName>
    </submittedName>
</protein>
<gene>
    <name evidence="2" type="ORF">E8E12_005488</name>
</gene>
<dbReference type="OrthoDB" id="203279at2759"/>
<feature type="compositionally biased region" description="Polar residues" evidence="1">
    <location>
        <begin position="24"/>
        <end position="34"/>
    </location>
</feature>
<evidence type="ECO:0000313" key="2">
    <source>
        <dbReference type="EMBL" id="KAF3033910.1"/>
    </source>
</evidence>
<comment type="caution">
    <text evidence="2">The sequence shown here is derived from an EMBL/GenBank/DDBJ whole genome shotgun (WGS) entry which is preliminary data.</text>
</comment>
<dbReference type="AlphaFoldDB" id="A0A9P5BXY0"/>
<dbReference type="EMBL" id="SWKV01000074">
    <property type="protein sequence ID" value="KAF3033910.1"/>
    <property type="molecule type" value="Genomic_DNA"/>
</dbReference>
<feature type="region of interest" description="Disordered" evidence="1">
    <location>
        <begin position="1"/>
        <end position="158"/>
    </location>
</feature>
<evidence type="ECO:0000313" key="3">
    <source>
        <dbReference type="Proteomes" id="UP000758155"/>
    </source>
</evidence>